<reference evidence="2 3" key="1">
    <citation type="submission" date="2021-10" db="EMBL/GenBank/DDBJ databases">
        <title>Streptomyces gossypii sp. nov., isolated from soil collected from cotton field.</title>
        <authorList>
            <person name="Ge X."/>
            <person name="Chen X."/>
            <person name="Liu W."/>
        </authorList>
    </citation>
    <scope>NUCLEOTIDE SEQUENCE [LARGE SCALE GENOMIC DNA]</scope>
    <source>
        <strain evidence="2 3">N2-109</strain>
    </source>
</reference>
<dbReference type="Proteomes" id="UP001156389">
    <property type="component" value="Unassembled WGS sequence"/>
</dbReference>
<feature type="compositionally biased region" description="Gly residues" evidence="1">
    <location>
        <begin position="40"/>
        <end position="54"/>
    </location>
</feature>
<feature type="region of interest" description="Disordered" evidence="1">
    <location>
        <begin position="273"/>
        <end position="310"/>
    </location>
</feature>
<feature type="region of interest" description="Disordered" evidence="1">
    <location>
        <begin position="7"/>
        <end position="59"/>
    </location>
</feature>
<comment type="caution">
    <text evidence="2">The sequence shown here is derived from an EMBL/GenBank/DDBJ whole genome shotgun (WGS) entry which is preliminary data.</text>
</comment>
<proteinExistence type="predicted"/>
<dbReference type="EMBL" id="JAJAGO010000002">
    <property type="protein sequence ID" value="MCT2589559.1"/>
    <property type="molecule type" value="Genomic_DNA"/>
</dbReference>
<evidence type="ECO:0000313" key="3">
    <source>
        <dbReference type="Proteomes" id="UP001156389"/>
    </source>
</evidence>
<dbReference type="RefSeq" id="WP_260216523.1">
    <property type="nucleotide sequence ID" value="NZ_JAJAGO010000002.1"/>
</dbReference>
<feature type="region of interest" description="Disordered" evidence="1">
    <location>
        <begin position="356"/>
        <end position="379"/>
    </location>
</feature>
<organism evidence="2 3">
    <name type="scientific">Streptomyces gossypii</name>
    <dbReference type="NCBI Taxonomy" id="2883101"/>
    <lineage>
        <taxon>Bacteria</taxon>
        <taxon>Bacillati</taxon>
        <taxon>Actinomycetota</taxon>
        <taxon>Actinomycetes</taxon>
        <taxon>Kitasatosporales</taxon>
        <taxon>Streptomycetaceae</taxon>
        <taxon>Streptomyces</taxon>
    </lineage>
</organism>
<evidence type="ECO:0000256" key="1">
    <source>
        <dbReference type="SAM" id="MobiDB-lite"/>
    </source>
</evidence>
<dbReference type="InterPro" id="IPR029055">
    <property type="entry name" value="Ntn_hydrolases_N"/>
</dbReference>
<evidence type="ECO:0000313" key="2">
    <source>
        <dbReference type="EMBL" id="MCT2589559.1"/>
    </source>
</evidence>
<protein>
    <submittedName>
        <fullName evidence="2">Asparagine synthase</fullName>
    </submittedName>
</protein>
<accession>A0ABT2JNU7</accession>
<dbReference type="SUPFAM" id="SSF56235">
    <property type="entry name" value="N-terminal nucleophile aminohydrolases (Ntn hydrolases)"/>
    <property type="match status" value="1"/>
</dbReference>
<sequence length="774" mass="79870">MRWLVGWSSAAPTGPGTSTVSGANGGGHGHREGYRSGYGEAPGYGSGSGSGAGAPSGETVRPVGAQLLWDDPDPLWAVGDWRPDEVRVIHAEPGHKLAVLGHCGATDEQLRVGLYAARGGAFRHLTAWPGSYTAVASVGRRITVAADLAGLRPVFHTPWAGGNAYATAALPLADLIEAQLDISHLAALLACPDAPEALGDGTPYVGVRRVPPGHALILRDGSSCEIAGYEPTASLVLSAPAAVDVDTAVAGVRDALVEAVRARLAAPRHAYESDFDRLDPGPVPGRGPAQRRAARGGRPGPAPGIGADLSGGPASGTLALLAAGLPGMPGTVLGAGGAEAGERLLAVTFNDLTAAAPDGGSGSGPGSGQGSGLGVAGTSKAELERARALAENPRLHHVVVTGGEEALPYADLESGPLTDEPGPSLIWAERHRLRLSAGSADHFVGLGARQVLDAHPARLADLLMDRRRRHLVRPAVALARAEGAERGLAAGSTVLAPLTVYRAARRLARTPYRAGVEEAAARLRERRFADERSAPQGRGYPEDVSALDASLAALTWCRPGPAARWMTGEALAEVSVRLEAAAAARPIAERPGERRARAALARQAADQRVLEQAAEIRDQRLHAPFYDNQVVRACRALPEDARVKPGARVSVLRAVLAGAGVRDLPPGWGAPSHAPHIASARAGLRLAASDLIGFFDAPLLADAGLIEARVVRKALRAAADGEPLPLDGLADLVSTEVWLRRLLARRGTCWTGSAAPRQRAAAAGVTPGPQRPAL</sequence>
<gene>
    <name evidence="2" type="ORF">LHJ74_06410</name>
</gene>
<feature type="compositionally biased region" description="Gly residues" evidence="1">
    <location>
        <begin position="359"/>
        <end position="375"/>
    </location>
</feature>
<name>A0ABT2JNU7_9ACTN</name>
<keyword evidence="3" id="KW-1185">Reference proteome</keyword>